<dbReference type="PANTHER" id="PTHR10981">
    <property type="entry name" value="BATTENIN"/>
    <property type="match status" value="1"/>
</dbReference>
<dbReference type="InterPro" id="IPR018460">
    <property type="entry name" value="Battenin_disease_Cln3_subgr"/>
</dbReference>
<dbReference type="PRINTS" id="PR01315">
    <property type="entry name" value="BATTENIN"/>
</dbReference>
<accession>A0A1B6MHD1</accession>
<feature type="transmembrane region" description="Helical" evidence="7">
    <location>
        <begin position="198"/>
        <end position="218"/>
    </location>
</feature>
<evidence type="ECO:0000313" key="8">
    <source>
        <dbReference type="EMBL" id="JAT35291.1"/>
    </source>
</evidence>
<feature type="transmembrane region" description="Helical" evidence="7">
    <location>
        <begin position="224"/>
        <end position="242"/>
    </location>
</feature>
<feature type="transmembrane region" description="Helical" evidence="7">
    <location>
        <begin position="416"/>
        <end position="439"/>
    </location>
</feature>
<evidence type="ECO:0000256" key="2">
    <source>
        <dbReference type="ARBA" id="ARBA00007467"/>
    </source>
</evidence>
<evidence type="ECO:0000256" key="3">
    <source>
        <dbReference type="ARBA" id="ARBA00022448"/>
    </source>
</evidence>
<dbReference type="GO" id="GO:0005765">
    <property type="term" value="C:lysosomal membrane"/>
    <property type="evidence" value="ECO:0007669"/>
    <property type="project" value="UniProtKB-SubCell"/>
</dbReference>
<sequence length="446" mass="49913">MVAEHSPHHIIPREKDLIELTVMPVASDQMPVRVPEEAEYLEEQEEPESGRWRNLIAFWLLGLCNNYGYVVMLSAAHDILAQHDPNRHSQDGSGLVTDPGKRDCNYMSTGAILLADIIPSLLTKTVAPFFPLWVHFRMFLIILLSCLGFILVGASEVQWVAILGVVCTAFSSGLGEATLLSYMAFFKNKNVISTWSSGTGGAGFFGSLSYASLTALGLSPSTTLYVLLVVPALMSFSFWVILERPQLEDCESSTLPDSNSPDNEERVPLAFTNDSFSEKLKSIPPLFKYMIPLGLVYFFEYFINQGLFELIYFDNIFINHAEQYRWYQVDYQIGVFISRSSINLLQINAIWLLAILQGINVIFFAFESLFPFLPNIYIVLVAVCWEGLLGGAAYVNTFHKINREVVPEKREFSMAITSLADALGITIAGFLAMPAHNYICGLPRHL</sequence>
<dbReference type="SUPFAM" id="SSF103473">
    <property type="entry name" value="MFS general substrate transporter"/>
    <property type="match status" value="1"/>
</dbReference>
<comment type="subcellular location">
    <subcellularLocation>
        <location evidence="1">Endomembrane system</location>
        <topology evidence="1">Multi-pass membrane protein</topology>
    </subcellularLocation>
    <subcellularLocation>
        <location evidence="7">Lysosome membrane</location>
        <topology evidence="7">Multi-pass membrane protein</topology>
    </subcellularLocation>
</comment>
<dbReference type="EMBL" id="GEBQ01004686">
    <property type="protein sequence ID" value="JAT35291.1"/>
    <property type="molecule type" value="Transcribed_RNA"/>
</dbReference>
<name>A0A1B6MHD1_9HEMI</name>
<feature type="transmembrane region" description="Helical" evidence="7">
    <location>
        <begin position="55"/>
        <end position="76"/>
    </location>
</feature>
<evidence type="ECO:0000256" key="7">
    <source>
        <dbReference type="RuleBase" id="RU361113"/>
    </source>
</evidence>
<feature type="transmembrane region" description="Helical" evidence="7">
    <location>
        <begin position="134"/>
        <end position="154"/>
    </location>
</feature>
<evidence type="ECO:0000256" key="6">
    <source>
        <dbReference type="ARBA" id="ARBA00023136"/>
    </source>
</evidence>
<evidence type="ECO:0000256" key="5">
    <source>
        <dbReference type="ARBA" id="ARBA00022989"/>
    </source>
</evidence>
<dbReference type="PIRSF" id="PIRSF015974">
    <property type="entry name" value="CLN3_BTN1"/>
    <property type="match status" value="1"/>
</dbReference>
<keyword evidence="7" id="KW-0458">Lysosome</keyword>
<dbReference type="Gene3D" id="1.20.1250.20">
    <property type="entry name" value="MFS general substrate transporter like domains"/>
    <property type="match status" value="2"/>
</dbReference>
<dbReference type="InterPro" id="IPR036259">
    <property type="entry name" value="MFS_trans_sf"/>
</dbReference>
<dbReference type="GO" id="GO:0012505">
    <property type="term" value="C:endomembrane system"/>
    <property type="evidence" value="ECO:0007669"/>
    <property type="project" value="UniProtKB-SubCell"/>
</dbReference>
<protein>
    <recommendedName>
        <fullName evidence="7">Battenin</fullName>
    </recommendedName>
</protein>
<keyword evidence="4 7" id="KW-0812">Transmembrane</keyword>
<keyword evidence="6 7" id="KW-0472">Membrane</keyword>
<gene>
    <name evidence="8" type="ORF">g.5855</name>
</gene>
<feature type="transmembrane region" description="Helical" evidence="7">
    <location>
        <begin position="160"/>
        <end position="186"/>
    </location>
</feature>
<feature type="transmembrane region" description="Helical" evidence="7">
    <location>
        <begin position="349"/>
        <end position="370"/>
    </location>
</feature>
<dbReference type="Pfam" id="PF02487">
    <property type="entry name" value="CLN3"/>
    <property type="match status" value="1"/>
</dbReference>
<comment type="similarity">
    <text evidence="2 7">Belongs to the battenin family.</text>
</comment>
<reference evidence="8" key="1">
    <citation type="submission" date="2015-11" db="EMBL/GenBank/DDBJ databases">
        <title>De novo transcriptome assembly of four potential Pierce s Disease insect vectors from Arizona vineyards.</title>
        <authorList>
            <person name="Tassone E.E."/>
        </authorList>
    </citation>
    <scope>NUCLEOTIDE SEQUENCE</scope>
</reference>
<evidence type="ECO:0000256" key="1">
    <source>
        <dbReference type="ARBA" id="ARBA00004127"/>
    </source>
</evidence>
<dbReference type="GO" id="GO:0051453">
    <property type="term" value="P:regulation of intracellular pH"/>
    <property type="evidence" value="ECO:0007669"/>
    <property type="project" value="TreeGrafter"/>
</dbReference>
<dbReference type="GO" id="GO:0007040">
    <property type="term" value="P:lysosome organization"/>
    <property type="evidence" value="ECO:0007669"/>
    <property type="project" value="TreeGrafter"/>
</dbReference>
<organism evidence="8">
    <name type="scientific">Graphocephala atropunctata</name>
    <dbReference type="NCBI Taxonomy" id="36148"/>
    <lineage>
        <taxon>Eukaryota</taxon>
        <taxon>Metazoa</taxon>
        <taxon>Ecdysozoa</taxon>
        <taxon>Arthropoda</taxon>
        <taxon>Hexapoda</taxon>
        <taxon>Insecta</taxon>
        <taxon>Pterygota</taxon>
        <taxon>Neoptera</taxon>
        <taxon>Paraneoptera</taxon>
        <taxon>Hemiptera</taxon>
        <taxon>Auchenorrhyncha</taxon>
        <taxon>Membracoidea</taxon>
        <taxon>Cicadellidae</taxon>
        <taxon>Cicadellinae</taxon>
        <taxon>Cicadellini</taxon>
        <taxon>Graphocephala</taxon>
    </lineage>
</organism>
<dbReference type="AlphaFoldDB" id="A0A1B6MHD1"/>
<keyword evidence="5 7" id="KW-1133">Transmembrane helix</keyword>
<keyword evidence="3" id="KW-0813">Transport</keyword>
<dbReference type="PANTHER" id="PTHR10981:SF0">
    <property type="entry name" value="BATTENIN"/>
    <property type="match status" value="1"/>
</dbReference>
<proteinExistence type="inferred from homology"/>
<dbReference type="FunFam" id="1.20.1250.20:FF:000427">
    <property type="entry name" value="Battenin"/>
    <property type="match status" value="1"/>
</dbReference>
<evidence type="ECO:0000256" key="4">
    <source>
        <dbReference type="ARBA" id="ARBA00022692"/>
    </source>
</evidence>
<dbReference type="InterPro" id="IPR003492">
    <property type="entry name" value="Battenin_disease_Cln3"/>
</dbReference>
<feature type="transmembrane region" description="Helical" evidence="7">
    <location>
        <begin position="376"/>
        <end position="395"/>
    </location>
</feature>